<feature type="region of interest" description="Disordered" evidence="1">
    <location>
        <begin position="376"/>
        <end position="426"/>
    </location>
</feature>
<evidence type="ECO:0000256" key="1">
    <source>
        <dbReference type="SAM" id="MobiDB-lite"/>
    </source>
</evidence>
<proteinExistence type="predicted"/>
<evidence type="ECO:0000313" key="3">
    <source>
        <dbReference type="Proteomes" id="UP000807469"/>
    </source>
</evidence>
<protein>
    <recommendedName>
        <fullName evidence="4">F-box domain-containing protein</fullName>
    </recommendedName>
</protein>
<organism evidence="2 3">
    <name type="scientific">Pholiota conissans</name>
    <dbReference type="NCBI Taxonomy" id="109636"/>
    <lineage>
        <taxon>Eukaryota</taxon>
        <taxon>Fungi</taxon>
        <taxon>Dikarya</taxon>
        <taxon>Basidiomycota</taxon>
        <taxon>Agaricomycotina</taxon>
        <taxon>Agaricomycetes</taxon>
        <taxon>Agaricomycetidae</taxon>
        <taxon>Agaricales</taxon>
        <taxon>Agaricineae</taxon>
        <taxon>Strophariaceae</taxon>
        <taxon>Pholiota</taxon>
    </lineage>
</organism>
<keyword evidence="3" id="KW-1185">Reference proteome</keyword>
<comment type="caution">
    <text evidence="2">The sequence shown here is derived from an EMBL/GenBank/DDBJ whole genome shotgun (WGS) entry which is preliminary data.</text>
</comment>
<evidence type="ECO:0008006" key="4">
    <source>
        <dbReference type="Google" id="ProtNLM"/>
    </source>
</evidence>
<name>A0A9P5Z3E0_9AGAR</name>
<feature type="compositionally biased region" description="Low complexity" evidence="1">
    <location>
        <begin position="385"/>
        <end position="413"/>
    </location>
</feature>
<sequence length="426" mass="45904">MASLDLSSFPEELLERILEQCVISPFSQAPRPSWHRPSSPSSDVVPVRGRVSLLLVSKTFLRICTPLFYNTIHITSANQVRQLLSNALRPNPSLARSIRRLILPGVWAEAAELLQMCSANLKTLDLTLDVPQLSLAVQGNMRDLDAEEFCEALKDVKALTHIVIRKPGNVYLTQPKPRYVLFEVAKAMNGWNDLEHATLSFRLSDDSGATTARYTANAQASQAQQGPITALTQALSTRPKLHTLSTILPSVWNESILRISVNPSLERIVLADGVGGGREPSFEHTSSPASKGDAQCSARDLYAAPVAATMPPGPPLEGNHGIHSTGLFFVQAKKHPRLCELIRAGTSIIRTRAQTMAGARVPLHVLPMAHGSTMGQAALPVAGPSSRRASASSSSRARPGQLSSPSSSSTTSSGRRYTCASSSRRT</sequence>
<dbReference type="EMBL" id="MU155219">
    <property type="protein sequence ID" value="KAF9479120.1"/>
    <property type="molecule type" value="Genomic_DNA"/>
</dbReference>
<dbReference type="Proteomes" id="UP000807469">
    <property type="component" value="Unassembled WGS sequence"/>
</dbReference>
<reference evidence="2" key="1">
    <citation type="submission" date="2020-11" db="EMBL/GenBank/DDBJ databases">
        <authorList>
            <consortium name="DOE Joint Genome Institute"/>
            <person name="Ahrendt S."/>
            <person name="Riley R."/>
            <person name="Andreopoulos W."/>
            <person name="Labutti K."/>
            <person name="Pangilinan J."/>
            <person name="Ruiz-Duenas F.J."/>
            <person name="Barrasa J.M."/>
            <person name="Sanchez-Garcia M."/>
            <person name="Camarero S."/>
            <person name="Miyauchi S."/>
            <person name="Serrano A."/>
            <person name="Linde D."/>
            <person name="Babiker R."/>
            <person name="Drula E."/>
            <person name="Ayuso-Fernandez I."/>
            <person name="Pacheco R."/>
            <person name="Padilla G."/>
            <person name="Ferreira P."/>
            <person name="Barriuso J."/>
            <person name="Kellner H."/>
            <person name="Castanera R."/>
            <person name="Alfaro M."/>
            <person name="Ramirez L."/>
            <person name="Pisabarro A.G."/>
            <person name="Kuo A."/>
            <person name="Tritt A."/>
            <person name="Lipzen A."/>
            <person name="He G."/>
            <person name="Yan M."/>
            <person name="Ng V."/>
            <person name="Cullen D."/>
            <person name="Martin F."/>
            <person name="Rosso M.-N."/>
            <person name="Henrissat B."/>
            <person name="Hibbett D."/>
            <person name="Martinez A.T."/>
            <person name="Grigoriev I.V."/>
        </authorList>
    </citation>
    <scope>NUCLEOTIDE SEQUENCE</scope>
    <source>
        <strain evidence="2">CIRM-BRFM 674</strain>
    </source>
</reference>
<dbReference type="AlphaFoldDB" id="A0A9P5Z3E0"/>
<gene>
    <name evidence="2" type="ORF">BDN70DRAFT_932791</name>
</gene>
<evidence type="ECO:0000313" key="2">
    <source>
        <dbReference type="EMBL" id="KAF9479120.1"/>
    </source>
</evidence>
<accession>A0A9P5Z3E0</accession>
<dbReference type="OrthoDB" id="2786563at2759"/>